<accession>A0A7S8FAP6</accession>
<keyword evidence="1" id="KW-1133">Transmembrane helix</keyword>
<evidence type="ECO:0000313" key="3">
    <source>
        <dbReference type="Proteomes" id="UP000593737"/>
    </source>
</evidence>
<protein>
    <submittedName>
        <fullName evidence="2">Uncharacterized protein</fullName>
    </submittedName>
</protein>
<name>A0A7S8FAP6_9BACT</name>
<sequence length="55" mass="5858">MVKAAGLYFALVFGAGFVLGTIRVLWLVQAVGPRTVVLSLFIVRDGRPLSGVGLR</sequence>
<feature type="transmembrane region" description="Helical" evidence="1">
    <location>
        <begin position="6"/>
        <end position="28"/>
    </location>
</feature>
<gene>
    <name evidence="2" type="ORF">Nkreftii_000110</name>
</gene>
<proteinExistence type="predicted"/>
<dbReference type="KEGG" id="nkf:Nkreftii_000110"/>
<evidence type="ECO:0000256" key="1">
    <source>
        <dbReference type="SAM" id="Phobius"/>
    </source>
</evidence>
<dbReference type="Proteomes" id="UP000593737">
    <property type="component" value="Chromosome"/>
</dbReference>
<dbReference type="AlphaFoldDB" id="A0A7S8FAP6"/>
<reference evidence="2 3" key="1">
    <citation type="journal article" date="2020" name="ISME J.">
        <title>Enrichment and physiological characterization of a novel comammox Nitrospira indicates ammonium inhibition of complete nitrification.</title>
        <authorList>
            <person name="Sakoula D."/>
            <person name="Koch H."/>
            <person name="Frank J."/>
            <person name="Jetten M.S.M."/>
            <person name="van Kessel M.A.H.J."/>
            <person name="Lucker S."/>
        </authorList>
    </citation>
    <scope>NUCLEOTIDE SEQUENCE [LARGE SCALE GENOMIC DNA]</scope>
    <source>
        <strain evidence="2">Comreactor17</strain>
    </source>
</reference>
<evidence type="ECO:0000313" key="2">
    <source>
        <dbReference type="EMBL" id="QPD02336.1"/>
    </source>
</evidence>
<organism evidence="2 3">
    <name type="scientific">Candidatus Nitrospira kreftii</name>
    <dbReference type="NCBI Taxonomy" id="2652173"/>
    <lineage>
        <taxon>Bacteria</taxon>
        <taxon>Pseudomonadati</taxon>
        <taxon>Nitrospirota</taxon>
        <taxon>Nitrospiria</taxon>
        <taxon>Nitrospirales</taxon>
        <taxon>Nitrospiraceae</taxon>
        <taxon>Nitrospira</taxon>
    </lineage>
</organism>
<keyword evidence="1" id="KW-0812">Transmembrane</keyword>
<dbReference type="EMBL" id="CP047423">
    <property type="protein sequence ID" value="QPD02336.1"/>
    <property type="molecule type" value="Genomic_DNA"/>
</dbReference>
<keyword evidence="1" id="KW-0472">Membrane</keyword>